<dbReference type="AlphaFoldDB" id="A0A561DEA9"/>
<evidence type="ECO:0000313" key="1">
    <source>
        <dbReference type="EMBL" id="TWE01648.1"/>
    </source>
</evidence>
<protein>
    <submittedName>
        <fullName evidence="1">Uncharacterized protein</fullName>
    </submittedName>
</protein>
<accession>A0A561DEA9</accession>
<evidence type="ECO:0000313" key="2">
    <source>
        <dbReference type="Proteomes" id="UP000319671"/>
    </source>
</evidence>
<proteinExistence type="predicted"/>
<organism evidence="1 2">
    <name type="scientific">Neobacillus bataviensis</name>
    <dbReference type="NCBI Taxonomy" id="220685"/>
    <lineage>
        <taxon>Bacteria</taxon>
        <taxon>Bacillati</taxon>
        <taxon>Bacillota</taxon>
        <taxon>Bacilli</taxon>
        <taxon>Bacillales</taxon>
        <taxon>Bacillaceae</taxon>
        <taxon>Neobacillus</taxon>
    </lineage>
</organism>
<gene>
    <name evidence="1" type="ORF">FB550_10513</name>
</gene>
<comment type="caution">
    <text evidence="1">The sequence shown here is derived from an EMBL/GenBank/DDBJ whole genome shotgun (WGS) entry which is preliminary data.</text>
</comment>
<reference evidence="1 2" key="1">
    <citation type="submission" date="2019-06" db="EMBL/GenBank/DDBJ databases">
        <title>Sorghum-associated microbial communities from plants grown in Nebraska, USA.</title>
        <authorList>
            <person name="Schachtman D."/>
        </authorList>
    </citation>
    <scope>NUCLEOTIDE SEQUENCE [LARGE SCALE GENOMIC DNA]</scope>
    <source>
        <strain evidence="1 2">2482</strain>
    </source>
</reference>
<dbReference type="Proteomes" id="UP000319671">
    <property type="component" value="Unassembled WGS sequence"/>
</dbReference>
<dbReference type="EMBL" id="VIVN01000005">
    <property type="protein sequence ID" value="TWE01648.1"/>
    <property type="molecule type" value="Genomic_DNA"/>
</dbReference>
<name>A0A561DEA9_9BACI</name>
<sequence>MNKYDLFNQIVLNNGNVRLSPISSKDEAENLVFLAHQLEREGKISLLEFCIEKDPIAVSLKTKLIIKSN</sequence>
<keyword evidence="2" id="KW-1185">Reference proteome</keyword>
<dbReference type="RefSeq" id="WP_144564789.1">
    <property type="nucleotide sequence ID" value="NZ_VIVN01000005.1"/>
</dbReference>